<feature type="compositionally biased region" description="Basic and acidic residues" evidence="1">
    <location>
        <begin position="156"/>
        <end position="170"/>
    </location>
</feature>
<name>R7YLH2_CONA1</name>
<feature type="compositionally biased region" description="Polar residues" evidence="1">
    <location>
        <begin position="357"/>
        <end position="366"/>
    </location>
</feature>
<dbReference type="HOGENOM" id="CLU_364122_0_0_1"/>
<feature type="region of interest" description="Disordered" evidence="1">
    <location>
        <begin position="292"/>
        <end position="425"/>
    </location>
</feature>
<proteinExistence type="predicted"/>
<keyword evidence="3" id="KW-1185">Reference proteome</keyword>
<evidence type="ECO:0000313" key="3">
    <source>
        <dbReference type="Proteomes" id="UP000016924"/>
    </source>
</evidence>
<dbReference type="GeneID" id="19899291"/>
<dbReference type="EMBL" id="JH767560">
    <property type="protein sequence ID" value="EON62755.1"/>
    <property type="molecule type" value="Genomic_DNA"/>
</dbReference>
<dbReference type="RefSeq" id="XP_007778072.1">
    <property type="nucleotide sequence ID" value="XM_007779882.1"/>
</dbReference>
<accession>R7YLH2</accession>
<dbReference type="OMA" id="APTKANF"/>
<feature type="compositionally biased region" description="Basic and acidic residues" evidence="1">
    <location>
        <begin position="489"/>
        <end position="512"/>
    </location>
</feature>
<dbReference type="AlphaFoldDB" id="R7YLH2"/>
<organism evidence="2 3">
    <name type="scientific">Coniosporium apollinis (strain CBS 100218)</name>
    <name type="common">Rock-inhabiting black yeast</name>
    <dbReference type="NCBI Taxonomy" id="1168221"/>
    <lineage>
        <taxon>Eukaryota</taxon>
        <taxon>Fungi</taxon>
        <taxon>Dikarya</taxon>
        <taxon>Ascomycota</taxon>
        <taxon>Pezizomycotina</taxon>
        <taxon>Dothideomycetes</taxon>
        <taxon>Dothideomycetes incertae sedis</taxon>
        <taxon>Coniosporium</taxon>
    </lineage>
</organism>
<evidence type="ECO:0000256" key="1">
    <source>
        <dbReference type="SAM" id="MobiDB-lite"/>
    </source>
</evidence>
<feature type="region of interest" description="Disordered" evidence="1">
    <location>
        <begin position="135"/>
        <end position="271"/>
    </location>
</feature>
<reference evidence="3" key="1">
    <citation type="submission" date="2012-06" db="EMBL/GenBank/DDBJ databases">
        <title>The genome sequence of Coniosporium apollinis CBS 100218.</title>
        <authorList>
            <consortium name="The Broad Institute Genome Sequencing Platform"/>
            <person name="Cuomo C."/>
            <person name="Gorbushina A."/>
            <person name="Noack S."/>
            <person name="Walker B."/>
            <person name="Young S.K."/>
            <person name="Zeng Q."/>
            <person name="Gargeya S."/>
            <person name="Fitzgerald M."/>
            <person name="Haas B."/>
            <person name="Abouelleil A."/>
            <person name="Alvarado L."/>
            <person name="Arachchi H.M."/>
            <person name="Berlin A.M."/>
            <person name="Chapman S.B."/>
            <person name="Goldberg J."/>
            <person name="Griggs A."/>
            <person name="Gujja S."/>
            <person name="Hansen M."/>
            <person name="Howarth C."/>
            <person name="Imamovic A."/>
            <person name="Larimer J."/>
            <person name="McCowan C."/>
            <person name="Montmayeur A."/>
            <person name="Murphy C."/>
            <person name="Neiman D."/>
            <person name="Pearson M."/>
            <person name="Priest M."/>
            <person name="Roberts A."/>
            <person name="Saif S."/>
            <person name="Shea T."/>
            <person name="Sisk P."/>
            <person name="Sykes S."/>
            <person name="Wortman J."/>
            <person name="Nusbaum C."/>
            <person name="Birren B."/>
        </authorList>
    </citation>
    <scope>NUCLEOTIDE SEQUENCE [LARGE SCALE GENOMIC DNA]</scope>
    <source>
        <strain evidence="3">CBS 100218</strain>
    </source>
</reference>
<feature type="compositionally biased region" description="Basic and acidic residues" evidence="1">
    <location>
        <begin position="183"/>
        <end position="198"/>
    </location>
</feature>
<dbReference type="OrthoDB" id="3946796at2759"/>
<feature type="compositionally biased region" description="Low complexity" evidence="1">
    <location>
        <begin position="259"/>
        <end position="271"/>
    </location>
</feature>
<feature type="compositionally biased region" description="Low complexity" evidence="1">
    <location>
        <begin position="314"/>
        <end position="346"/>
    </location>
</feature>
<evidence type="ECO:0000313" key="2">
    <source>
        <dbReference type="EMBL" id="EON62755.1"/>
    </source>
</evidence>
<evidence type="ECO:0008006" key="4">
    <source>
        <dbReference type="Google" id="ProtNLM"/>
    </source>
</evidence>
<feature type="region of interest" description="Disordered" evidence="1">
    <location>
        <begin position="487"/>
        <end position="633"/>
    </location>
</feature>
<dbReference type="Proteomes" id="UP000016924">
    <property type="component" value="Unassembled WGS sequence"/>
</dbReference>
<feature type="compositionally biased region" description="Basic and acidic residues" evidence="1">
    <location>
        <begin position="651"/>
        <end position="694"/>
    </location>
</feature>
<dbReference type="eggNOG" id="ENOG502SPY3">
    <property type="taxonomic scope" value="Eukaryota"/>
</dbReference>
<gene>
    <name evidence="2" type="ORF">W97_01980</name>
</gene>
<feature type="compositionally biased region" description="Low complexity" evidence="1">
    <location>
        <begin position="205"/>
        <end position="222"/>
    </location>
</feature>
<feature type="compositionally biased region" description="Polar residues" evidence="1">
    <location>
        <begin position="580"/>
        <end position="593"/>
    </location>
</feature>
<feature type="compositionally biased region" description="Low complexity" evidence="1">
    <location>
        <begin position="605"/>
        <end position="633"/>
    </location>
</feature>
<protein>
    <recommendedName>
        <fullName evidence="4">Carboxylesterase family protein</fullName>
    </recommendedName>
</protein>
<feature type="region of interest" description="Disordered" evidence="1">
    <location>
        <begin position="66"/>
        <end position="100"/>
    </location>
</feature>
<sequence>MPRQTRAALRAQQDIHVDETLFHEAQSTPLPATPNVVRSPLSDIAPNSVEESTAVAQLAEDMVATGKKTKAPSTKKGKSVKKGAKKQATAFEDVLEDETRPEVLEDERLAAASPASDAAREELMSDVVDIVAQVPMRDRSVSPPAPAVRVTRRQLAKAEEEREKSRDRETVLAQAGPGLYGEVKGENGREVNGEMKIDETEEYDASTSAPTSTPATSQPPATGREDRSPAETSIAEAPKPEDQPTTLRSPAKSARKSPTKPAAAPTTCPTNSIAAIDALEEALEEVDKALPTVVAVSPSKLRRAASTTKLTAKTRASVAPRSSASRPSTVRKPSMPTPADATPAPASKTRAVARKSSVLSRPSMRVSSRDSSAKPPPTDPTTRPKTEPTDYLAQRRAARPVSISFPTPPKPARSSKPPTRSTFQLPGEAVAAKLKAQKEERLKREAEGGESDVVEKKEFVPPVVARSKKAPTVPAFSLPGEAVAAKLKAQREERMKREEDEAEKEQKREFKARPVPRKSSAPVVKMTAASRARESLMHAAGSEGAEKNAEASGVDIKPLKRTSSVQLSHEKRVATRVSKRPSTAPLNPPSTISEKPKPTHSAKRTLSTTTNGTSTSKPRVSSITAHAASAAKPAVTVAAAATQKLKGKEVFNRDKLEKQERERVRREKEDAAKQARAAAAERGRQASREWAEKQKMRKTAAATVVAKVEEGMVSA</sequence>
<feature type="region of interest" description="Disordered" evidence="1">
    <location>
        <begin position="651"/>
        <end position="701"/>
    </location>
</feature>
<feature type="compositionally biased region" description="Basic residues" evidence="1">
    <location>
        <begin position="67"/>
        <end position="85"/>
    </location>
</feature>